<feature type="compositionally biased region" description="Low complexity" evidence="1">
    <location>
        <begin position="185"/>
        <end position="200"/>
    </location>
</feature>
<feature type="region of interest" description="Disordered" evidence="1">
    <location>
        <begin position="166"/>
        <end position="204"/>
    </location>
</feature>
<name>A0AA39RML0_ACESA</name>
<proteinExistence type="predicted"/>
<reference evidence="2" key="1">
    <citation type="journal article" date="2022" name="Plant J.">
        <title>Strategies of tolerance reflected in two North American maple genomes.</title>
        <authorList>
            <person name="McEvoy S.L."/>
            <person name="Sezen U.U."/>
            <person name="Trouern-Trend A."/>
            <person name="McMahon S.M."/>
            <person name="Schaberg P.G."/>
            <person name="Yang J."/>
            <person name="Wegrzyn J.L."/>
            <person name="Swenson N.G."/>
        </authorList>
    </citation>
    <scope>NUCLEOTIDE SEQUENCE</scope>
    <source>
        <strain evidence="2">NS2018</strain>
    </source>
</reference>
<feature type="compositionally biased region" description="Low complexity" evidence="1">
    <location>
        <begin position="166"/>
        <end position="177"/>
    </location>
</feature>
<accession>A0AA39RML0</accession>
<evidence type="ECO:0000313" key="3">
    <source>
        <dbReference type="Proteomes" id="UP001168877"/>
    </source>
</evidence>
<evidence type="ECO:0000313" key="2">
    <source>
        <dbReference type="EMBL" id="KAK0576904.1"/>
    </source>
</evidence>
<protein>
    <submittedName>
        <fullName evidence="2">Uncharacterized protein</fullName>
    </submittedName>
</protein>
<dbReference type="AlphaFoldDB" id="A0AA39RML0"/>
<reference evidence="2" key="2">
    <citation type="submission" date="2023-06" db="EMBL/GenBank/DDBJ databases">
        <authorList>
            <person name="Swenson N.G."/>
            <person name="Wegrzyn J.L."/>
            <person name="Mcevoy S.L."/>
        </authorList>
    </citation>
    <scope>NUCLEOTIDE SEQUENCE</scope>
    <source>
        <strain evidence="2">NS2018</strain>
        <tissue evidence="2">Leaf</tissue>
    </source>
</reference>
<feature type="region of interest" description="Disordered" evidence="1">
    <location>
        <begin position="1"/>
        <end position="23"/>
    </location>
</feature>
<comment type="caution">
    <text evidence="2">The sequence shown here is derived from an EMBL/GenBank/DDBJ whole genome shotgun (WGS) entry which is preliminary data.</text>
</comment>
<gene>
    <name evidence="2" type="ORF">LWI29_025112</name>
</gene>
<evidence type="ECO:0000256" key="1">
    <source>
        <dbReference type="SAM" id="MobiDB-lite"/>
    </source>
</evidence>
<organism evidence="2 3">
    <name type="scientific">Acer saccharum</name>
    <name type="common">Sugar maple</name>
    <dbReference type="NCBI Taxonomy" id="4024"/>
    <lineage>
        <taxon>Eukaryota</taxon>
        <taxon>Viridiplantae</taxon>
        <taxon>Streptophyta</taxon>
        <taxon>Embryophyta</taxon>
        <taxon>Tracheophyta</taxon>
        <taxon>Spermatophyta</taxon>
        <taxon>Magnoliopsida</taxon>
        <taxon>eudicotyledons</taxon>
        <taxon>Gunneridae</taxon>
        <taxon>Pentapetalae</taxon>
        <taxon>rosids</taxon>
        <taxon>malvids</taxon>
        <taxon>Sapindales</taxon>
        <taxon>Sapindaceae</taxon>
        <taxon>Hippocastanoideae</taxon>
        <taxon>Acereae</taxon>
        <taxon>Acer</taxon>
    </lineage>
</organism>
<dbReference type="EMBL" id="JAUESC010000386">
    <property type="protein sequence ID" value="KAK0576904.1"/>
    <property type="molecule type" value="Genomic_DNA"/>
</dbReference>
<keyword evidence="3" id="KW-1185">Reference proteome</keyword>
<sequence length="235" mass="25233">MLLNHSNGRLEEDQTSDDGSDLATVDTSFQRSRRLKMDGHLRPIASLIFEKSSNIPTSIVFFQCLIEFYFVLMMKFVGVCLPLQNSTHRPNTTTLDTWIPPVLTVQLPNHCQSATSPTVPSPELPTYIDSAISLQVDIPPPAITTSDSPSVAAAPLVYPAPISAAAGPSSADNAAPGTTPPPPSDSSQQPSSSSSAPATPSKHHMITRAKNNIHKPIQKLNLHAHLHSSTNFQLA</sequence>
<dbReference type="Proteomes" id="UP001168877">
    <property type="component" value="Unassembled WGS sequence"/>
</dbReference>